<evidence type="ECO:0000313" key="1">
    <source>
        <dbReference type="EMBL" id="CCA24473.1"/>
    </source>
</evidence>
<dbReference type="AlphaFoldDB" id="F0WSY8"/>
<accession>F0WSY8</accession>
<name>F0WSY8_9STRA</name>
<dbReference type="HOGENOM" id="CLU_2311410_0_0_1"/>
<reference evidence="1" key="2">
    <citation type="submission" date="2011-02" db="EMBL/GenBank/DDBJ databases">
        <authorList>
            <person name="MacLean D."/>
        </authorList>
    </citation>
    <scope>NUCLEOTIDE SEQUENCE</scope>
</reference>
<reference evidence="1" key="1">
    <citation type="journal article" date="2011" name="PLoS Biol.">
        <title>Gene gain and loss during evolution of obligate parasitism in the white rust pathogen of Arabidopsis thaliana.</title>
        <authorList>
            <person name="Kemen E."/>
            <person name="Gardiner A."/>
            <person name="Schultz-Larsen T."/>
            <person name="Kemen A.C."/>
            <person name="Balmuth A.L."/>
            <person name="Robert-Seilaniantz A."/>
            <person name="Bailey K."/>
            <person name="Holub E."/>
            <person name="Studholme D.J."/>
            <person name="Maclean D."/>
            <person name="Jones J.D."/>
        </authorList>
    </citation>
    <scope>NUCLEOTIDE SEQUENCE</scope>
</reference>
<dbReference type="EMBL" id="FR824287">
    <property type="protein sequence ID" value="CCA24473.1"/>
    <property type="molecule type" value="Genomic_DNA"/>
</dbReference>
<protein>
    <submittedName>
        <fullName evidence="1">AlNc14C242G9478 protein</fullName>
    </submittedName>
</protein>
<gene>
    <name evidence="1" type="primary">AlNc14C242G9478</name>
    <name evidence="1" type="ORF">ALNC14_106170</name>
</gene>
<proteinExistence type="predicted"/>
<sequence length="100" mass="11272">MASNSEKLAFNSQIPDFARFAVHKITRRTHAPTTADWELGNQRGEGPQEYKDLKICLGGEVLTLPQEITLKAFSDADYATDVEMRTRISVLALLFEWNAD</sequence>
<organism evidence="1">
    <name type="scientific">Albugo laibachii Nc14</name>
    <dbReference type="NCBI Taxonomy" id="890382"/>
    <lineage>
        <taxon>Eukaryota</taxon>
        <taxon>Sar</taxon>
        <taxon>Stramenopiles</taxon>
        <taxon>Oomycota</taxon>
        <taxon>Peronosporomycetes</taxon>
        <taxon>Albuginales</taxon>
        <taxon>Albuginaceae</taxon>
        <taxon>Albugo</taxon>
    </lineage>
</organism>